<keyword evidence="8 10" id="KW-0378">Hydrolase</keyword>
<dbReference type="InterPro" id="IPR013520">
    <property type="entry name" value="Ribonucl_H"/>
</dbReference>
<dbReference type="GO" id="GO:0031251">
    <property type="term" value="C:PAN complex"/>
    <property type="evidence" value="ECO:0007669"/>
    <property type="project" value="UniProtKB-UniRule"/>
</dbReference>
<gene>
    <name evidence="10" type="primary">PAN2</name>
    <name evidence="12" type="ORF">BGTH12_LOCUS4949</name>
</gene>
<evidence type="ECO:0000259" key="11">
    <source>
        <dbReference type="PROSITE" id="PS50235"/>
    </source>
</evidence>
<feature type="binding site" evidence="10">
    <location>
        <position position="1033"/>
    </location>
    <ligand>
        <name>a divalent metal cation</name>
        <dbReference type="ChEBI" id="CHEBI:60240"/>
        <note>catalytic</note>
    </ligand>
</feature>
<comment type="similarity">
    <text evidence="10">Belongs to the peptidase C19 family. PAN2 subfamily.</text>
</comment>
<dbReference type="InterPro" id="IPR030843">
    <property type="entry name" value="PAN2"/>
</dbReference>
<dbReference type="EMBL" id="CAJHIT010000007">
    <property type="protein sequence ID" value="CAD6503591.1"/>
    <property type="molecule type" value="Genomic_DNA"/>
</dbReference>
<keyword evidence="3 10" id="KW-0963">Cytoplasm</keyword>
<feature type="binding site" evidence="10">
    <location>
        <position position="980"/>
    </location>
    <ligand>
        <name>a divalent metal cation</name>
        <dbReference type="ChEBI" id="CHEBI:60240"/>
        <note>catalytic</note>
    </ligand>
</feature>
<comment type="cofactor">
    <cofactor evidence="10">
        <name>a divalent metal cation</name>
        <dbReference type="ChEBI" id="CHEBI:60240"/>
    </cofactor>
    <text evidence="10">Binds 2 metal cations per subunit in the catalytic exonuclease domain.</text>
</comment>
<evidence type="ECO:0000313" key="13">
    <source>
        <dbReference type="Proteomes" id="UP000683417"/>
    </source>
</evidence>
<dbReference type="GO" id="GO:0000289">
    <property type="term" value="P:nuclear-transcribed mRNA poly(A) tail shortening"/>
    <property type="evidence" value="ECO:0007669"/>
    <property type="project" value="UniProtKB-UniRule"/>
</dbReference>
<feature type="binding site" evidence="10">
    <location>
        <position position="871"/>
    </location>
    <ligand>
        <name>a divalent metal cation</name>
        <dbReference type="ChEBI" id="CHEBI:60240"/>
        <note>catalytic</note>
    </ligand>
</feature>
<keyword evidence="6 10" id="KW-0540">Nuclease</keyword>
<dbReference type="InterPro" id="IPR048841">
    <property type="entry name" value="PAN2_N"/>
</dbReference>
<dbReference type="InterPro" id="IPR028881">
    <property type="entry name" value="PAN2_UCH_dom"/>
</dbReference>
<evidence type="ECO:0000256" key="1">
    <source>
        <dbReference type="ARBA" id="ARBA00001663"/>
    </source>
</evidence>
<evidence type="ECO:0000256" key="10">
    <source>
        <dbReference type="HAMAP-Rule" id="MF_03182"/>
    </source>
</evidence>
<keyword evidence="4" id="KW-0853">WD repeat</keyword>
<organism evidence="12 13">
    <name type="scientific">Blumeria graminis f. sp. triticale</name>
    <dbReference type="NCBI Taxonomy" id="1689686"/>
    <lineage>
        <taxon>Eukaryota</taxon>
        <taxon>Fungi</taxon>
        <taxon>Dikarya</taxon>
        <taxon>Ascomycota</taxon>
        <taxon>Pezizomycotina</taxon>
        <taxon>Leotiomycetes</taxon>
        <taxon>Erysiphales</taxon>
        <taxon>Erysiphaceae</taxon>
        <taxon>Blumeria</taxon>
    </lineage>
</organism>
<evidence type="ECO:0000256" key="8">
    <source>
        <dbReference type="ARBA" id="ARBA00022801"/>
    </source>
</evidence>
<keyword evidence="9 10" id="KW-0269">Exonuclease</keyword>
<dbReference type="FunFam" id="2.130.10.10:FF:000459">
    <property type="entry name" value="PAN2-PAN3 deadenylation complex catalytic subunit PAN2"/>
    <property type="match status" value="1"/>
</dbReference>
<keyword evidence="5 10" id="KW-0507">mRNA processing</keyword>
<protein>
    <recommendedName>
        <fullName evidence="10">PAN2-PAN3 deadenylation complex catalytic subunit PAN2</fullName>
        <ecNumber evidence="10">3.1.13.4</ecNumber>
    </recommendedName>
    <alternativeName>
        <fullName evidence="10">PAB1P-dependent poly(A)-specific ribonuclease</fullName>
    </alternativeName>
    <alternativeName>
        <fullName evidence="10">Poly(A)-nuclease deadenylation complex subunit 2</fullName>
        <shortName evidence="10">PAN deadenylation complex subunit 2</shortName>
    </alternativeName>
</protein>
<evidence type="ECO:0000256" key="7">
    <source>
        <dbReference type="ARBA" id="ARBA00022723"/>
    </source>
</evidence>
<dbReference type="EC" id="3.1.13.4" evidence="10"/>
<comment type="subunit">
    <text evidence="10">Forms a heterotrimer with an asymmetric homodimer of the regulatory subunit PAN3 to form the poly(A)-nuclease (PAN) deadenylation complex.</text>
</comment>
<keyword evidence="7 10" id="KW-0479">Metal-binding</keyword>
<feature type="binding site" evidence="10">
    <location>
        <position position="873"/>
    </location>
    <ligand>
        <name>a divalent metal cation</name>
        <dbReference type="ChEBI" id="CHEBI:60240"/>
        <note>catalytic</note>
    </ligand>
</feature>
<feature type="domain" description="USP" evidence="11">
    <location>
        <begin position="482"/>
        <end position="813"/>
    </location>
</feature>
<dbReference type="GO" id="GO:0006397">
    <property type="term" value="P:mRNA processing"/>
    <property type="evidence" value="ECO:0007669"/>
    <property type="project" value="UniProtKB-KW"/>
</dbReference>
<sequence length="1136" mass="127667">MEGDWEEVGRLRLPLLSSQLPLTPATTFSFDTSQELLWVGNGFGRVFGYYGIELQRYCSFRVGNGAVHQILLHEKGVIALTSTAIHVALRRGPQIWHLAHEEMKELRCMNYSSKDMTRILVAGLQDKMVTIDIEKGIIEKQTHTDHHYIIMKRSKYIIAATDTGCVNILDPKTFSILKTWKAHASGINDMDSQHDFIVTCGYSMRQHSMMLDPLVNCFDLKNMVALPPLPFPPGAAYIRLHPRMSTTCIVVSQHGQVHIVDLMNVNTSNIKQVNTLSYISMTEISPSGEIMVLADTDCNIYLWGSPSRARFAELNNPTEFPEADESTVKIDWKSDSPLNTVGMPFYRETLLSAWPSLQIYEVGAPPPKHDLQHLNSFKLTEWGVYGRNSRDCLRNQVVRTRQVEKSNVALLAPKFLSEKGKEEAKLGITSELKPIVMADAVATELLNVQVDIPMTYRVLDIKYSKYGVADFDFGYYNNTNFAGLETHVPNSYANSLLQLFKHIPLLRNLALHHTATSCVNDGCLLCEMGFLFDMLEKANGIACHATNLLKTLSHHPQAGPLGLLEEEVSSSSISTMLQGLTRFLLDKIAQDWRSISPQSASIDQVLATTATTSIRCLNCRSEHTRPGTTFVTESLYPPTKLILRNVKRPKVTFSEILKSSVEREITSRGWCNRCNRYQSLATKKSIHKFPAVLMLNTAITSSESKSLWATPGWIPEEIGIIVDQCHFICFQGDELKLQLQCGLPNLKVYSLIGIVAEINSGHNQKPHLVSFINVAHSLPEVEPQSQWHLFNDFHVRSVSPEEALNYSASWKTPSVIAFQIKAANNQIDNSWKKNLDTSLLYSDTSKKNEKTFHPLTLLDDVPGGNTIIALDTEFVSVRQSEIEVNADGELETIRPTVYALARVSVIRGSGEKEGIPFIDDYIASKEPVIDYLTSYSGIVKEDLDPLLSRHNLVPLKVAYKKLWILLNLGCKFLGHGLRQDFRVTNIHVPKSQVIDTSDFFFIVALKRKLSLAFLAWYLLKEDIQVKTHDSIEDARTALRLYRKYQEFQDAGVLETMLQDIYRKGKDTGFKPPTIKDDEKVFKRTGTPPILNELTLPSTPLNNVFNLGSSTMNSARKCFASGWTPGRGTNAHSSPLW</sequence>
<dbReference type="AlphaFoldDB" id="A0A9W4DNZ0"/>
<dbReference type="Pfam" id="PF00929">
    <property type="entry name" value="RNase_T"/>
    <property type="match status" value="1"/>
</dbReference>
<evidence type="ECO:0000256" key="2">
    <source>
        <dbReference type="ARBA" id="ARBA00004496"/>
    </source>
</evidence>
<evidence type="ECO:0000256" key="4">
    <source>
        <dbReference type="ARBA" id="ARBA00022574"/>
    </source>
</evidence>
<evidence type="ECO:0000256" key="6">
    <source>
        <dbReference type="ARBA" id="ARBA00022722"/>
    </source>
</evidence>
<dbReference type="InterPro" id="IPR028889">
    <property type="entry name" value="USP"/>
</dbReference>
<dbReference type="PANTHER" id="PTHR15728:SF0">
    <property type="entry name" value="PAN2-PAN3 DEADENYLATION COMPLEX CATALYTIC SUBUNIT PAN2"/>
    <property type="match status" value="1"/>
</dbReference>
<comment type="catalytic activity">
    <reaction evidence="1 10">
        <text>Exonucleolytic cleavage of poly(A) to 5'-AMP.</text>
        <dbReference type="EC" id="3.1.13.4"/>
    </reaction>
</comment>
<evidence type="ECO:0000256" key="5">
    <source>
        <dbReference type="ARBA" id="ARBA00022664"/>
    </source>
</evidence>
<dbReference type="SMART" id="SM00479">
    <property type="entry name" value="EXOIII"/>
    <property type="match status" value="1"/>
</dbReference>
<comment type="caution">
    <text evidence="12">The sequence shown here is derived from an EMBL/GenBank/DDBJ whole genome shotgun (WGS) entry which is preliminary data.</text>
</comment>
<evidence type="ECO:0000256" key="3">
    <source>
        <dbReference type="ARBA" id="ARBA00022490"/>
    </source>
</evidence>
<dbReference type="PANTHER" id="PTHR15728">
    <property type="entry name" value="DEADENYLATION COMPLEX CATALYTIC SUBUNIT PAN2"/>
    <property type="match status" value="1"/>
</dbReference>
<comment type="activity regulation">
    <text evidence="10">Positively regulated by the regulatory subunit PAN3.</text>
</comment>
<dbReference type="GO" id="GO:0046872">
    <property type="term" value="F:metal ion binding"/>
    <property type="evidence" value="ECO:0007669"/>
    <property type="project" value="UniProtKB-KW"/>
</dbReference>
<dbReference type="GO" id="GO:0000932">
    <property type="term" value="C:P-body"/>
    <property type="evidence" value="ECO:0007669"/>
    <property type="project" value="TreeGrafter"/>
</dbReference>
<dbReference type="InterPro" id="IPR050785">
    <property type="entry name" value="PAN2-PAN3_catalytic_subunit"/>
</dbReference>
<feature type="region of interest" description="Linker" evidence="10">
    <location>
        <begin position="314"/>
        <end position="450"/>
    </location>
</feature>
<dbReference type="Pfam" id="PF20770">
    <property type="entry name" value="PAN2_N"/>
    <property type="match status" value="1"/>
</dbReference>
<evidence type="ECO:0000313" key="12">
    <source>
        <dbReference type="EMBL" id="CAD6503591.1"/>
    </source>
</evidence>
<name>A0A9W4DNZ0_BLUGR</name>
<evidence type="ECO:0000256" key="9">
    <source>
        <dbReference type="ARBA" id="ARBA00022839"/>
    </source>
</evidence>
<dbReference type="Proteomes" id="UP000683417">
    <property type="component" value="Unassembled WGS sequence"/>
</dbReference>
<dbReference type="PROSITE" id="PS50235">
    <property type="entry name" value="USP_3"/>
    <property type="match status" value="1"/>
</dbReference>
<dbReference type="GO" id="GO:0004535">
    <property type="term" value="F:poly(A)-specific ribonuclease activity"/>
    <property type="evidence" value="ECO:0007669"/>
    <property type="project" value="UniProtKB-UniRule"/>
</dbReference>
<comment type="function">
    <text evidence="10">Catalytic subunit of the poly(A)-nuclease (PAN) deadenylation complex, one of two cytoplasmic mRNA deadenylases involved in mRNA turnover. PAN specifically shortens poly(A) tails of RNA and the activity is stimulated by poly(A)-binding protein PAB1. PAN deadenylation is followed by rapid degradation of the shortened mRNA tails by the CCR4-NOT complex. Deadenylated mRNAs are then degraded by two alternative mechanisms, namely exosome-mediated 3'-5' exonucleolytic degradation, or deadenlyation-dependent mRNA decaping and subsequent 5'-3' exonucleolytic degradation by XRN1. May also be involved in post-transcriptional maturation of mRNA poly(A) tails.</text>
</comment>
<reference evidence="12" key="1">
    <citation type="submission" date="2020-10" db="EMBL/GenBank/DDBJ databases">
        <authorList>
            <person name="Muller C M."/>
        </authorList>
    </citation>
    <scope>NUCLEOTIDE SEQUENCE</scope>
    <source>
        <strain evidence="12">THUN-12</strain>
    </source>
</reference>
<dbReference type="Pfam" id="PF13423">
    <property type="entry name" value="UCH_1"/>
    <property type="match status" value="1"/>
</dbReference>
<comment type="subcellular location">
    <subcellularLocation>
        <location evidence="2 10">Cytoplasm</location>
    </subcellularLocation>
</comment>
<dbReference type="CDD" id="cd06143">
    <property type="entry name" value="PAN2_exo"/>
    <property type="match status" value="1"/>
</dbReference>
<comment type="domain">
    <text evidence="10">The linker, or PAN3 interaction domain (PID), between the WD40 repeats and the pseudo-UCH domain mediates interaction with PAN3.</text>
</comment>
<dbReference type="HAMAP" id="MF_03182">
    <property type="entry name" value="PAN2"/>
    <property type="match status" value="1"/>
</dbReference>
<proteinExistence type="inferred from homology"/>
<dbReference type="FunFam" id="3.30.420.10:FF:000028">
    <property type="entry name" value="PAN2-PAN3 deadenylation complex catalytic subunit PAN2"/>
    <property type="match status" value="1"/>
</dbReference>
<comment type="domain">
    <text evidence="10">Contains a pseudo-UCH domain. This ubiquitin C-terminal hydrolase (UCH)-like or ubiquitin specific protease (USP)-like domain is predicted to be catalytically inactive because it lacks the active site catalytic triad characteristic of thiol proteases, with residues at the equivalent structural positions that are incompatible with catalysis, and it cannot bind ubiquitin. It functions as a structural scaffold for intra- and intermolecular interactions in the complex.</text>
</comment>
<accession>A0A9W4DNZ0</accession>